<dbReference type="Pfam" id="PF13385">
    <property type="entry name" value="Laminin_G_3"/>
    <property type="match status" value="1"/>
</dbReference>
<name>A0A0F9GUY4_9ZZZZ</name>
<accession>A0A0F9GUY4</accession>
<dbReference type="InterPro" id="IPR013320">
    <property type="entry name" value="ConA-like_dom_sf"/>
</dbReference>
<dbReference type="EMBL" id="LAZR01025043">
    <property type="protein sequence ID" value="KKL73170.1"/>
    <property type="molecule type" value="Genomic_DNA"/>
</dbReference>
<dbReference type="SUPFAM" id="SSF49899">
    <property type="entry name" value="Concanavalin A-like lectins/glucanases"/>
    <property type="match status" value="1"/>
</dbReference>
<dbReference type="Gene3D" id="2.60.40.10">
    <property type="entry name" value="Immunoglobulins"/>
    <property type="match status" value="1"/>
</dbReference>
<feature type="non-terminal residue" evidence="1">
    <location>
        <position position="693"/>
    </location>
</feature>
<proteinExistence type="predicted"/>
<dbReference type="AlphaFoldDB" id="A0A0F9GUY4"/>
<dbReference type="InterPro" id="IPR013783">
    <property type="entry name" value="Ig-like_fold"/>
</dbReference>
<reference evidence="1" key="1">
    <citation type="journal article" date="2015" name="Nature">
        <title>Complex archaea that bridge the gap between prokaryotes and eukaryotes.</title>
        <authorList>
            <person name="Spang A."/>
            <person name="Saw J.H."/>
            <person name="Jorgensen S.L."/>
            <person name="Zaremba-Niedzwiedzka K."/>
            <person name="Martijn J."/>
            <person name="Lind A.E."/>
            <person name="van Eijk R."/>
            <person name="Schleper C."/>
            <person name="Guy L."/>
            <person name="Ettema T.J."/>
        </authorList>
    </citation>
    <scope>NUCLEOTIDE SEQUENCE</scope>
</reference>
<feature type="non-terminal residue" evidence="1">
    <location>
        <position position="1"/>
    </location>
</feature>
<sequence length="693" mass="76448">SFGFDNKLYYENNDMKVEIKDCSLWLFTCLIDGETLGTAELKSHSSVDEIVRYGYGAEETVMYYDFEGWDLYENGLGEVIFTDERTGKIIEKDYYFVEWISYQVEITDYDNSCAGLPQEELSKCTPNILGTHMETRWRWERLKTKDIKNTRIGIKTYVGKNDYIDAVWTIAGKEITKHASWTAGLNVGLDIYYKLDEEVNGTVIDSTDNNNGTNDGVIVNVTGIIGTAYDIEQDDSLEVHSNTNTGITGTDARSLSVWIKRESDGAIVQIAGGGVANAFELFGMGIQTAGNEMYFQGGGAADYNTGQAITADATWHHVVVAYDGAKGYTYFDGNPTPTTAQTIALITPDDKLWVGGIGSLGSEFDGFIDEVGFWSRNISQAEITDLYNGGTGITFTTEFPPIITLNSPVDFFNSSSQTIIFNYTATVGVGKNITNVTLFIDGIENITTINNTDNNITITTELNLSEGNHTWNVTSSDSSDLVGTSETRNLTIDSVSPLINITFPTGQVDYQIVNTNLTLNWTVSDLNLDSCLYDYNTTNISITCADNTTQFNVTIVNNRNLTFYANDTFGNENSTTINWGYKIFQNSLDFNSETIEGNLEEFTLNITITNSSLQISTVNLFYNGTDNFGSFTSVGDEEILTESINIPSVTAERNLTFLWIVTLSDGSIINTTSNNQSVSNIGIDNCTSNTNLI</sequence>
<organism evidence="1">
    <name type="scientific">marine sediment metagenome</name>
    <dbReference type="NCBI Taxonomy" id="412755"/>
    <lineage>
        <taxon>unclassified sequences</taxon>
        <taxon>metagenomes</taxon>
        <taxon>ecological metagenomes</taxon>
    </lineage>
</organism>
<protein>
    <recommendedName>
        <fullName evidence="2">LamG-like jellyroll fold domain-containing protein</fullName>
    </recommendedName>
</protein>
<dbReference type="Gene3D" id="2.60.120.200">
    <property type="match status" value="1"/>
</dbReference>
<gene>
    <name evidence="1" type="ORF">LCGC14_2077590</name>
</gene>
<evidence type="ECO:0000313" key="1">
    <source>
        <dbReference type="EMBL" id="KKL73170.1"/>
    </source>
</evidence>
<comment type="caution">
    <text evidence="1">The sequence shown here is derived from an EMBL/GenBank/DDBJ whole genome shotgun (WGS) entry which is preliminary data.</text>
</comment>
<evidence type="ECO:0008006" key="2">
    <source>
        <dbReference type="Google" id="ProtNLM"/>
    </source>
</evidence>